<dbReference type="HOGENOM" id="CLU_156720_0_0_1"/>
<organism evidence="1 2">
    <name type="scientific">Piloderma croceum (strain F 1598)</name>
    <dbReference type="NCBI Taxonomy" id="765440"/>
    <lineage>
        <taxon>Eukaryota</taxon>
        <taxon>Fungi</taxon>
        <taxon>Dikarya</taxon>
        <taxon>Basidiomycota</taxon>
        <taxon>Agaricomycotina</taxon>
        <taxon>Agaricomycetes</taxon>
        <taxon>Agaricomycetidae</taxon>
        <taxon>Atheliales</taxon>
        <taxon>Atheliaceae</taxon>
        <taxon>Piloderma</taxon>
    </lineage>
</organism>
<dbReference type="Proteomes" id="UP000054166">
    <property type="component" value="Unassembled WGS sequence"/>
</dbReference>
<keyword evidence="2" id="KW-1185">Reference proteome</keyword>
<accession>A0A0C3GG53</accession>
<evidence type="ECO:0000313" key="1">
    <source>
        <dbReference type="EMBL" id="KIM89611.1"/>
    </source>
</evidence>
<dbReference type="AlphaFoldDB" id="A0A0C3GG53"/>
<name>A0A0C3GG53_PILCF</name>
<reference evidence="2" key="2">
    <citation type="submission" date="2015-01" db="EMBL/GenBank/DDBJ databases">
        <title>Evolutionary Origins and Diversification of the Mycorrhizal Mutualists.</title>
        <authorList>
            <consortium name="DOE Joint Genome Institute"/>
            <consortium name="Mycorrhizal Genomics Consortium"/>
            <person name="Kohler A."/>
            <person name="Kuo A."/>
            <person name="Nagy L.G."/>
            <person name="Floudas D."/>
            <person name="Copeland A."/>
            <person name="Barry K.W."/>
            <person name="Cichocki N."/>
            <person name="Veneault-Fourrey C."/>
            <person name="LaButti K."/>
            <person name="Lindquist E.A."/>
            <person name="Lipzen A."/>
            <person name="Lundell T."/>
            <person name="Morin E."/>
            <person name="Murat C."/>
            <person name="Riley R."/>
            <person name="Ohm R."/>
            <person name="Sun H."/>
            <person name="Tunlid A."/>
            <person name="Henrissat B."/>
            <person name="Grigoriev I.V."/>
            <person name="Hibbett D.S."/>
            <person name="Martin F."/>
        </authorList>
    </citation>
    <scope>NUCLEOTIDE SEQUENCE [LARGE SCALE GENOMIC DNA]</scope>
    <source>
        <strain evidence="2">F 1598</strain>
    </source>
</reference>
<dbReference type="InParanoid" id="A0A0C3GG53"/>
<sequence>MNLDAITMVNDSLGQIQEVTYSWDNDGLEDEDVYKACDELRSVCVCILTTLDKLLDEDGDGDNEDDIFDKDFAEESVITETVGKKAARTTRER</sequence>
<gene>
    <name evidence="1" type="ORF">PILCRDRAFT_1948</name>
</gene>
<dbReference type="EMBL" id="KN832974">
    <property type="protein sequence ID" value="KIM89611.1"/>
    <property type="molecule type" value="Genomic_DNA"/>
</dbReference>
<reference evidence="1 2" key="1">
    <citation type="submission" date="2014-04" db="EMBL/GenBank/DDBJ databases">
        <authorList>
            <consortium name="DOE Joint Genome Institute"/>
            <person name="Kuo A."/>
            <person name="Tarkka M."/>
            <person name="Buscot F."/>
            <person name="Kohler A."/>
            <person name="Nagy L.G."/>
            <person name="Floudas D."/>
            <person name="Copeland A."/>
            <person name="Barry K.W."/>
            <person name="Cichocki N."/>
            <person name="Veneault-Fourrey C."/>
            <person name="LaButti K."/>
            <person name="Lindquist E.A."/>
            <person name="Lipzen A."/>
            <person name="Lundell T."/>
            <person name="Morin E."/>
            <person name="Murat C."/>
            <person name="Sun H."/>
            <person name="Tunlid A."/>
            <person name="Henrissat B."/>
            <person name="Grigoriev I.V."/>
            <person name="Hibbett D.S."/>
            <person name="Martin F."/>
            <person name="Nordberg H.P."/>
            <person name="Cantor M.N."/>
            <person name="Hua S.X."/>
        </authorList>
    </citation>
    <scope>NUCLEOTIDE SEQUENCE [LARGE SCALE GENOMIC DNA]</scope>
    <source>
        <strain evidence="1 2">F 1598</strain>
    </source>
</reference>
<proteinExistence type="predicted"/>
<evidence type="ECO:0000313" key="2">
    <source>
        <dbReference type="Proteomes" id="UP000054166"/>
    </source>
</evidence>
<protein>
    <submittedName>
        <fullName evidence="1">Uncharacterized protein</fullName>
    </submittedName>
</protein>